<dbReference type="EMBL" id="LDAU01000105">
    <property type="protein sequence ID" value="KRX05726.1"/>
    <property type="molecule type" value="Genomic_DNA"/>
</dbReference>
<evidence type="ECO:0000256" key="6">
    <source>
        <dbReference type="SAM" id="MobiDB-lite"/>
    </source>
</evidence>
<feature type="compositionally biased region" description="Basic and acidic residues" evidence="6">
    <location>
        <begin position="237"/>
        <end position="251"/>
    </location>
</feature>
<protein>
    <submittedName>
        <fullName evidence="9">Protein kinase-like domain</fullName>
    </submittedName>
</protein>
<keyword evidence="3" id="KW-0547">Nucleotide-binding</keyword>
<dbReference type="SMART" id="SM00220">
    <property type="entry name" value="S_TKc"/>
    <property type="match status" value="1"/>
</dbReference>
<keyword evidence="2" id="KW-0808">Transferase</keyword>
<dbReference type="AlphaFoldDB" id="A0A0V0QTY2"/>
<evidence type="ECO:0000256" key="1">
    <source>
        <dbReference type="ARBA" id="ARBA00022527"/>
    </source>
</evidence>
<dbReference type="OrthoDB" id="63267at2759"/>
<keyword evidence="10" id="KW-1185">Reference proteome</keyword>
<proteinExistence type="predicted"/>
<evidence type="ECO:0000313" key="9">
    <source>
        <dbReference type="EMBL" id="KRX05726.1"/>
    </source>
</evidence>
<feature type="region of interest" description="Disordered" evidence="6">
    <location>
        <begin position="232"/>
        <end position="251"/>
    </location>
</feature>
<feature type="domain" description="AGC-kinase C-terminal" evidence="8">
    <location>
        <begin position="169"/>
        <end position="236"/>
    </location>
</feature>
<evidence type="ECO:0000256" key="3">
    <source>
        <dbReference type="ARBA" id="ARBA00022741"/>
    </source>
</evidence>
<organism evidence="9 10">
    <name type="scientific">Pseudocohnilembus persalinus</name>
    <name type="common">Ciliate</name>
    <dbReference type="NCBI Taxonomy" id="266149"/>
    <lineage>
        <taxon>Eukaryota</taxon>
        <taxon>Sar</taxon>
        <taxon>Alveolata</taxon>
        <taxon>Ciliophora</taxon>
        <taxon>Intramacronucleata</taxon>
        <taxon>Oligohymenophorea</taxon>
        <taxon>Scuticociliatia</taxon>
        <taxon>Philasterida</taxon>
        <taxon>Pseudocohnilembidae</taxon>
        <taxon>Pseudocohnilembus</taxon>
    </lineage>
</organism>
<dbReference type="SMART" id="SM00133">
    <property type="entry name" value="S_TK_X"/>
    <property type="match status" value="1"/>
</dbReference>
<dbReference type="Gene3D" id="1.10.510.10">
    <property type="entry name" value="Transferase(Phosphotransferase) domain 1"/>
    <property type="match status" value="1"/>
</dbReference>
<keyword evidence="4 9" id="KW-0418">Kinase</keyword>
<dbReference type="InterPro" id="IPR000961">
    <property type="entry name" value="AGC-kinase_C"/>
</dbReference>
<sequence length="251" mass="29598">MLRKFYLGYNICTLMQEQLIEIQSRKIYYQIVMDIQKLVILDQHLVQQFISYYIQLINIQNNLNTEKLKDLNSFCGTPEFLAPEVIKGESYGPEIDVWTFGCCIYEMLNGTPPFRNSNRKELYKQILMNKPKYPSFFTPQAISLLKNILKNDPKERLTLQQIKQHTFFEEVDWNQMYNKQYIPPIKPNLKGATDTKYFEKQNCSIHATPPNSNIRLNTIQFDGFTYQGSQMGGHLQPVKERDENPMEQKVM</sequence>
<evidence type="ECO:0000259" key="8">
    <source>
        <dbReference type="PROSITE" id="PS51285"/>
    </source>
</evidence>
<dbReference type="InParanoid" id="A0A0V0QTY2"/>
<dbReference type="GO" id="GO:0005524">
    <property type="term" value="F:ATP binding"/>
    <property type="evidence" value="ECO:0007669"/>
    <property type="project" value="UniProtKB-KW"/>
</dbReference>
<evidence type="ECO:0000256" key="2">
    <source>
        <dbReference type="ARBA" id="ARBA00022679"/>
    </source>
</evidence>
<reference evidence="9 10" key="1">
    <citation type="journal article" date="2015" name="Sci. Rep.">
        <title>Genome of the facultative scuticociliatosis pathogen Pseudocohnilembus persalinus provides insight into its virulence through horizontal gene transfer.</title>
        <authorList>
            <person name="Xiong J."/>
            <person name="Wang G."/>
            <person name="Cheng J."/>
            <person name="Tian M."/>
            <person name="Pan X."/>
            <person name="Warren A."/>
            <person name="Jiang C."/>
            <person name="Yuan D."/>
            <person name="Miao W."/>
        </authorList>
    </citation>
    <scope>NUCLEOTIDE SEQUENCE [LARGE SCALE GENOMIC DNA]</scope>
    <source>
        <strain evidence="9">36N120E</strain>
    </source>
</reference>
<dbReference type="GO" id="GO:0004674">
    <property type="term" value="F:protein serine/threonine kinase activity"/>
    <property type="evidence" value="ECO:0007669"/>
    <property type="project" value="UniProtKB-KW"/>
</dbReference>
<dbReference type="InterPro" id="IPR000719">
    <property type="entry name" value="Prot_kinase_dom"/>
</dbReference>
<dbReference type="OMA" id="DENPMEQ"/>
<feature type="domain" description="Protein kinase" evidence="7">
    <location>
        <begin position="1"/>
        <end position="168"/>
    </location>
</feature>
<dbReference type="SUPFAM" id="SSF56112">
    <property type="entry name" value="Protein kinase-like (PK-like)"/>
    <property type="match status" value="1"/>
</dbReference>
<dbReference type="Proteomes" id="UP000054937">
    <property type="component" value="Unassembled WGS sequence"/>
</dbReference>
<keyword evidence="5" id="KW-0067">ATP-binding</keyword>
<evidence type="ECO:0000256" key="5">
    <source>
        <dbReference type="ARBA" id="ARBA00022840"/>
    </source>
</evidence>
<dbReference type="Pfam" id="PF00069">
    <property type="entry name" value="Pkinase"/>
    <property type="match status" value="1"/>
</dbReference>
<keyword evidence="1" id="KW-0723">Serine/threonine-protein kinase</keyword>
<comment type="caution">
    <text evidence="9">The sequence shown here is derived from an EMBL/GenBank/DDBJ whole genome shotgun (WGS) entry which is preliminary data.</text>
</comment>
<dbReference type="PROSITE" id="PS51285">
    <property type="entry name" value="AGC_KINASE_CTER"/>
    <property type="match status" value="1"/>
</dbReference>
<name>A0A0V0QTY2_PSEPJ</name>
<gene>
    <name evidence="9" type="ORF">PPERSA_09866</name>
</gene>
<evidence type="ECO:0000256" key="4">
    <source>
        <dbReference type="ARBA" id="ARBA00022777"/>
    </source>
</evidence>
<dbReference type="InterPro" id="IPR011009">
    <property type="entry name" value="Kinase-like_dom_sf"/>
</dbReference>
<dbReference type="PROSITE" id="PS50011">
    <property type="entry name" value="PROTEIN_KINASE_DOM"/>
    <property type="match status" value="1"/>
</dbReference>
<evidence type="ECO:0000313" key="10">
    <source>
        <dbReference type="Proteomes" id="UP000054937"/>
    </source>
</evidence>
<dbReference type="PANTHER" id="PTHR24351">
    <property type="entry name" value="RIBOSOMAL PROTEIN S6 KINASE"/>
    <property type="match status" value="1"/>
</dbReference>
<accession>A0A0V0QTY2</accession>
<evidence type="ECO:0000259" key="7">
    <source>
        <dbReference type="PROSITE" id="PS50011"/>
    </source>
</evidence>